<organism evidence="1 2">
    <name type="scientific">Nocardioides marmoribigeumensis</name>
    <dbReference type="NCBI Taxonomy" id="433649"/>
    <lineage>
        <taxon>Bacteria</taxon>
        <taxon>Bacillati</taxon>
        <taxon>Actinomycetota</taxon>
        <taxon>Actinomycetes</taxon>
        <taxon>Propionibacteriales</taxon>
        <taxon>Nocardioidaceae</taxon>
        <taxon>Nocardioides</taxon>
    </lineage>
</organism>
<keyword evidence="2" id="KW-1185">Reference proteome</keyword>
<dbReference type="RefSeq" id="WP_310303728.1">
    <property type="nucleotide sequence ID" value="NZ_BAAAPS010000003.1"/>
</dbReference>
<proteinExistence type="predicted"/>
<comment type="caution">
    <text evidence="1">The sequence shown here is derived from an EMBL/GenBank/DDBJ whole genome shotgun (WGS) entry which is preliminary data.</text>
</comment>
<evidence type="ECO:0000313" key="2">
    <source>
        <dbReference type="Proteomes" id="UP001183648"/>
    </source>
</evidence>
<reference evidence="1 2" key="1">
    <citation type="submission" date="2023-07" db="EMBL/GenBank/DDBJ databases">
        <title>Sequencing the genomes of 1000 actinobacteria strains.</title>
        <authorList>
            <person name="Klenk H.-P."/>
        </authorList>
    </citation>
    <scope>NUCLEOTIDE SEQUENCE [LARGE SCALE GENOMIC DNA]</scope>
    <source>
        <strain evidence="1 2">DSM 19426</strain>
    </source>
</reference>
<gene>
    <name evidence="1" type="ORF">J2S63_002937</name>
</gene>
<accession>A0ABU2BYC5</accession>
<dbReference type="EMBL" id="JAVDYG010000001">
    <property type="protein sequence ID" value="MDR7363384.1"/>
    <property type="molecule type" value="Genomic_DNA"/>
</dbReference>
<sequence>MSATRTDLHWLPLGAGGRCVRTNGRVYERVLATAQRRTPCELFHAALLVHSPEGTTVLEVAPVWDCPDGRTDHGAVVTGPVGLRTLGRWSLFRYEVRCWRDGVLPDLDATVGQPVTLTEDAAVGPRLVELAPRVPALTWGRDELRLARTGPGEPSVLLRRCPTGTAGTPRT</sequence>
<dbReference type="Proteomes" id="UP001183648">
    <property type="component" value="Unassembled WGS sequence"/>
</dbReference>
<protein>
    <submittedName>
        <fullName evidence="1">Uncharacterized protein</fullName>
    </submittedName>
</protein>
<name>A0ABU2BYC5_9ACTN</name>
<evidence type="ECO:0000313" key="1">
    <source>
        <dbReference type="EMBL" id="MDR7363384.1"/>
    </source>
</evidence>